<feature type="region of interest" description="Disordered" evidence="1">
    <location>
        <begin position="237"/>
        <end position="311"/>
    </location>
</feature>
<evidence type="ECO:0000313" key="2">
    <source>
        <dbReference type="EMBL" id="KAK9998477.1"/>
    </source>
</evidence>
<proteinExistence type="predicted"/>
<accession>A0AAW2CM57</accession>
<evidence type="ECO:0000313" key="3">
    <source>
        <dbReference type="Proteomes" id="UP001459277"/>
    </source>
</evidence>
<feature type="compositionally biased region" description="Low complexity" evidence="1">
    <location>
        <begin position="8"/>
        <end position="20"/>
    </location>
</feature>
<reference evidence="2 3" key="1">
    <citation type="submission" date="2024-01" db="EMBL/GenBank/DDBJ databases">
        <title>A telomere-to-telomere, gap-free genome of sweet tea (Lithocarpus litseifolius).</title>
        <authorList>
            <person name="Zhou J."/>
        </authorList>
    </citation>
    <scope>NUCLEOTIDE SEQUENCE [LARGE SCALE GENOMIC DNA]</scope>
    <source>
        <strain evidence="2">Zhou-2022a</strain>
        <tissue evidence="2">Leaf</tissue>
    </source>
</reference>
<feature type="region of interest" description="Disordered" evidence="1">
    <location>
        <begin position="1"/>
        <end position="22"/>
    </location>
</feature>
<dbReference type="InterPro" id="IPR051596">
    <property type="entry name" value="Caulimoviridae_Movement"/>
</dbReference>
<feature type="compositionally biased region" description="Polar residues" evidence="1">
    <location>
        <begin position="269"/>
        <end position="282"/>
    </location>
</feature>
<dbReference type="PANTHER" id="PTHR47599:SF4">
    <property type="entry name" value="POLYPROTEIN"/>
    <property type="match status" value="1"/>
</dbReference>
<dbReference type="InterPro" id="IPR028919">
    <property type="entry name" value="Viral_movement"/>
</dbReference>
<sequence length="351" mass="40505">MMNRLFKSNSSTSLCSRSSSLPEIPQENGIINSEEYELSDLDLKLGDWNIPTVSTNEIYRSSWNLKKVFKTNYHVRTIEQVYGFRKPYETCYLFTSEKIKAHRKQGHKFLHIGLVQVGVKPLIREGLNSSILLALRDTRHIRFNDSLLGTIETTLSGGLVHFNCFSNFTIDLHDEHIMKIQNPDQNPDLDFVQQLANGSVRLSFDQSRFKTPLHDYRPRSPIDLQPIHTPRQHSIFLKDKPASQCSSSRPLVPFPRSRRDLGPELQGVRTRSQVSTPCYTTKQDSVVDQDDDNSQKIESPSGPDMDDPHQDFDLKVLRRDFELDMDALGKEFDLEKNRVKREAYKANHTRE</sequence>
<name>A0AAW2CM57_9ROSI</name>
<dbReference type="AlphaFoldDB" id="A0AAW2CM57"/>
<keyword evidence="3" id="KW-1185">Reference proteome</keyword>
<evidence type="ECO:0000256" key="1">
    <source>
        <dbReference type="SAM" id="MobiDB-lite"/>
    </source>
</evidence>
<comment type="caution">
    <text evidence="2">The sequence shown here is derived from an EMBL/GenBank/DDBJ whole genome shotgun (WGS) entry which is preliminary data.</text>
</comment>
<gene>
    <name evidence="2" type="ORF">SO802_018080</name>
</gene>
<protein>
    <submittedName>
        <fullName evidence="2">Uncharacterized protein</fullName>
    </submittedName>
</protein>
<dbReference type="PANTHER" id="PTHR47599">
    <property type="entry name" value="CELL-TO-CELL MOVEMENT PROTEIN"/>
    <property type="match status" value="1"/>
</dbReference>
<dbReference type="Pfam" id="PF01107">
    <property type="entry name" value="MP"/>
    <property type="match status" value="1"/>
</dbReference>
<dbReference type="EMBL" id="JAZDWU010000006">
    <property type="protein sequence ID" value="KAK9998477.1"/>
    <property type="molecule type" value="Genomic_DNA"/>
</dbReference>
<organism evidence="2 3">
    <name type="scientific">Lithocarpus litseifolius</name>
    <dbReference type="NCBI Taxonomy" id="425828"/>
    <lineage>
        <taxon>Eukaryota</taxon>
        <taxon>Viridiplantae</taxon>
        <taxon>Streptophyta</taxon>
        <taxon>Embryophyta</taxon>
        <taxon>Tracheophyta</taxon>
        <taxon>Spermatophyta</taxon>
        <taxon>Magnoliopsida</taxon>
        <taxon>eudicotyledons</taxon>
        <taxon>Gunneridae</taxon>
        <taxon>Pentapetalae</taxon>
        <taxon>rosids</taxon>
        <taxon>fabids</taxon>
        <taxon>Fagales</taxon>
        <taxon>Fagaceae</taxon>
        <taxon>Lithocarpus</taxon>
    </lineage>
</organism>
<dbReference type="Proteomes" id="UP001459277">
    <property type="component" value="Unassembled WGS sequence"/>
</dbReference>